<accession>A0A4S2MIH4</accession>
<dbReference type="PANTHER" id="PTHR24322">
    <property type="entry name" value="PKSB"/>
    <property type="match status" value="1"/>
</dbReference>
<dbReference type="GO" id="GO:0016616">
    <property type="term" value="F:oxidoreductase activity, acting on the CH-OH group of donors, NAD or NADP as acceptor"/>
    <property type="evidence" value="ECO:0007669"/>
    <property type="project" value="TreeGrafter"/>
</dbReference>
<proteinExistence type="inferred from homology"/>
<keyword evidence="4" id="KW-1185">Reference proteome</keyword>
<evidence type="ECO:0000313" key="3">
    <source>
        <dbReference type="EMBL" id="TGZ76525.1"/>
    </source>
</evidence>
<evidence type="ECO:0000256" key="2">
    <source>
        <dbReference type="ARBA" id="ARBA00023002"/>
    </source>
</evidence>
<dbReference type="OrthoDB" id="10253736at2759"/>
<dbReference type="SUPFAM" id="SSF51735">
    <property type="entry name" value="NAD(P)-binding Rossmann-fold domains"/>
    <property type="match status" value="1"/>
</dbReference>
<evidence type="ECO:0000256" key="1">
    <source>
        <dbReference type="ARBA" id="ARBA00006484"/>
    </source>
</evidence>
<dbReference type="InterPro" id="IPR036291">
    <property type="entry name" value="NAD(P)-bd_dom_sf"/>
</dbReference>
<gene>
    <name evidence="3" type="ORF">EX30DRAFT_399222</name>
</gene>
<protein>
    <submittedName>
        <fullName evidence="3">NAD(P)-binding protein</fullName>
    </submittedName>
</protein>
<name>A0A4S2MIH4_9PEZI</name>
<dbReference type="Proteomes" id="UP000298138">
    <property type="component" value="Unassembled WGS sequence"/>
</dbReference>
<dbReference type="InParanoid" id="A0A4S2MIH4"/>
<reference evidence="3 4" key="1">
    <citation type="submission" date="2019-04" db="EMBL/GenBank/DDBJ databases">
        <title>Comparative genomics and transcriptomics to analyze fruiting body development in filamentous ascomycetes.</title>
        <authorList>
            <consortium name="DOE Joint Genome Institute"/>
            <person name="Lutkenhaus R."/>
            <person name="Traeger S."/>
            <person name="Breuer J."/>
            <person name="Kuo A."/>
            <person name="Lipzen A."/>
            <person name="Pangilinan J."/>
            <person name="Dilworth D."/>
            <person name="Sandor L."/>
            <person name="Poggeler S."/>
            <person name="Barry K."/>
            <person name="Grigoriev I.V."/>
            <person name="Nowrousian M."/>
        </authorList>
    </citation>
    <scope>NUCLEOTIDE SEQUENCE [LARGE SCALE GENOMIC DNA]</scope>
    <source>
        <strain evidence="3 4">CBS 389.68</strain>
    </source>
</reference>
<dbReference type="EMBL" id="ML220175">
    <property type="protein sequence ID" value="TGZ76525.1"/>
    <property type="molecule type" value="Genomic_DNA"/>
</dbReference>
<keyword evidence="2" id="KW-0560">Oxidoreductase</keyword>
<dbReference type="AlphaFoldDB" id="A0A4S2MIH4"/>
<dbReference type="STRING" id="341454.A0A4S2MIH4"/>
<comment type="similarity">
    <text evidence="1">Belongs to the short-chain dehydrogenases/reductases (SDR) family.</text>
</comment>
<dbReference type="FunCoup" id="A0A4S2MIH4">
    <property type="interactions" value="496"/>
</dbReference>
<dbReference type="InterPro" id="IPR002347">
    <property type="entry name" value="SDR_fam"/>
</dbReference>
<dbReference type="Gene3D" id="3.40.50.720">
    <property type="entry name" value="NAD(P)-binding Rossmann-like Domain"/>
    <property type="match status" value="1"/>
</dbReference>
<dbReference type="Pfam" id="PF00106">
    <property type="entry name" value="adh_short"/>
    <property type="match status" value="1"/>
</dbReference>
<dbReference type="PANTHER" id="PTHR24322:SF736">
    <property type="entry name" value="RETINOL DEHYDROGENASE 10"/>
    <property type="match status" value="1"/>
</dbReference>
<sequence length="262" mass="29256">MSDSKLPRKIDITPSNRLIPREGLHLTALLSLLGKVALNPLITAAAAVALHQPASRSVAHILDAVSSSPTPAKALFLAGVAYQVNKYLSFWTRQNWARDRYDWEKEIVLVTGGATRTGFGGLVVRELERRGMRVVVLDVEKLEYDVDEALVTYYRCDLSNPTAITTTAERIRREVGHPTILINNAGLVRDKPLTTTTIHDLNLTFHVNTIAQFQLLREFLPEMVTRNHGHIIMRLAQAKHHHAPSCAPGQKYTSGYLHKCLQ</sequence>
<evidence type="ECO:0000313" key="4">
    <source>
        <dbReference type="Proteomes" id="UP000298138"/>
    </source>
</evidence>
<organism evidence="3 4">
    <name type="scientific">Ascodesmis nigricans</name>
    <dbReference type="NCBI Taxonomy" id="341454"/>
    <lineage>
        <taxon>Eukaryota</taxon>
        <taxon>Fungi</taxon>
        <taxon>Dikarya</taxon>
        <taxon>Ascomycota</taxon>
        <taxon>Pezizomycotina</taxon>
        <taxon>Pezizomycetes</taxon>
        <taxon>Pezizales</taxon>
        <taxon>Ascodesmidaceae</taxon>
        <taxon>Ascodesmis</taxon>
    </lineage>
</organism>